<evidence type="ECO:0000259" key="4">
    <source>
        <dbReference type="Pfam" id="PF13205"/>
    </source>
</evidence>
<dbReference type="EMBL" id="CP042997">
    <property type="protein sequence ID" value="QEH35411.1"/>
    <property type="molecule type" value="Genomic_DNA"/>
</dbReference>
<dbReference type="RefSeq" id="WP_148595218.1">
    <property type="nucleotide sequence ID" value="NZ_CP042997.1"/>
</dbReference>
<dbReference type="Pfam" id="PF08309">
    <property type="entry name" value="LVIVD"/>
    <property type="match status" value="2"/>
</dbReference>
<dbReference type="OrthoDB" id="223161at2"/>
<dbReference type="SUPFAM" id="SSF54001">
    <property type="entry name" value="Cysteine proteinases"/>
    <property type="match status" value="1"/>
</dbReference>
<dbReference type="InterPro" id="IPR014755">
    <property type="entry name" value="Cu-Rt/internalin_Ig-like"/>
</dbReference>
<dbReference type="InterPro" id="IPR038765">
    <property type="entry name" value="Papain-like_cys_pep_sf"/>
</dbReference>
<dbReference type="PANTHER" id="PTHR39198">
    <property type="entry name" value="HYPOTHETICAL MEMBRANE PROTEIN, CONSERVED"/>
    <property type="match status" value="1"/>
</dbReference>
<dbReference type="Gene3D" id="3.10.620.30">
    <property type="match status" value="1"/>
</dbReference>
<keyword evidence="6" id="KW-1185">Reference proteome</keyword>
<evidence type="ECO:0000313" key="5">
    <source>
        <dbReference type="EMBL" id="QEH35411.1"/>
    </source>
</evidence>
<dbReference type="Proteomes" id="UP000324233">
    <property type="component" value="Chromosome"/>
</dbReference>
<gene>
    <name evidence="5" type="ORF">OJF2_39630</name>
</gene>
<protein>
    <submittedName>
        <fullName evidence="5">Ubp3 associated protein Bre5</fullName>
    </submittedName>
</protein>
<reference evidence="5 6" key="1">
    <citation type="submission" date="2019-08" db="EMBL/GenBank/DDBJ databases">
        <title>Deep-cultivation of Planctomycetes and their phenomic and genomic characterization uncovers novel biology.</title>
        <authorList>
            <person name="Wiegand S."/>
            <person name="Jogler M."/>
            <person name="Boedeker C."/>
            <person name="Pinto D."/>
            <person name="Vollmers J."/>
            <person name="Rivas-Marin E."/>
            <person name="Kohn T."/>
            <person name="Peeters S.H."/>
            <person name="Heuer A."/>
            <person name="Rast P."/>
            <person name="Oberbeckmann S."/>
            <person name="Bunk B."/>
            <person name="Jeske O."/>
            <person name="Meyerdierks A."/>
            <person name="Storesund J.E."/>
            <person name="Kallscheuer N."/>
            <person name="Luecker S."/>
            <person name="Lage O.M."/>
            <person name="Pohl T."/>
            <person name="Merkel B.J."/>
            <person name="Hornburger P."/>
            <person name="Mueller R.-W."/>
            <person name="Bruemmer F."/>
            <person name="Labrenz M."/>
            <person name="Spormann A.M."/>
            <person name="Op den Camp H."/>
            <person name="Overmann J."/>
            <person name="Amann R."/>
            <person name="Jetten M.S.M."/>
            <person name="Mascher T."/>
            <person name="Medema M.H."/>
            <person name="Devos D.P."/>
            <person name="Kaster A.-K."/>
            <person name="Ovreas L."/>
            <person name="Rohde M."/>
            <person name="Galperin M.Y."/>
            <person name="Jogler C."/>
        </authorList>
    </citation>
    <scope>NUCLEOTIDE SEQUENCE [LARGE SCALE GENOMIC DNA]</scope>
    <source>
        <strain evidence="5 6">OJF2</strain>
    </source>
</reference>
<organism evidence="5 6">
    <name type="scientific">Aquisphaera giovannonii</name>
    <dbReference type="NCBI Taxonomy" id="406548"/>
    <lineage>
        <taxon>Bacteria</taxon>
        <taxon>Pseudomonadati</taxon>
        <taxon>Planctomycetota</taxon>
        <taxon>Planctomycetia</taxon>
        <taxon>Isosphaerales</taxon>
        <taxon>Isosphaeraceae</taxon>
        <taxon>Aquisphaera</taxon>
    </lineage>
</organism>
<feature type="domain" description="SbsA Ig-like" evidence="4">
    <location>
        <begin position="2750"/>
        <end position="2816"/>
    </location>
</feature>
<dbReference type="InterPro" id="IPR032812">
    <property type="entry name" value="SbsA_Ig"/>
</dbReference>
<evidence type="ECO:0000313" key="6">
    <source>
        <dbReference type="Proteomes" id="UP000324233"/>
    </source>
</evidence>
<dbReference type="Pfam" id="PF01841">
    <property type="entry name" value="Transglut_core"/>
    <property type="match status" value="1"/>
</dbReference>
<dbReference type="InterPro" id="IPR013211">
    <property type="entry name" value="LVIVD"/>
</dbReference>
<feature type="region of interest" description="Disordered" evidence="2">
    <location>
        <begin position="2865"/>
        <end position="2884"/>
    </location>
</feature>
<keyword evidence="1" id="KW-0732">Signal</keyword>
<dbReference type="PANTHER" id="PTHR39198:SF1">
    <property type="entry name" value="ALPHA-GALACTOSIDASE NEW3 DOMAIN-CONTAINING PROTEIN"/>
    <property type="match status" value="1"/>
</dbReference>
<dbReference type="Gene3D" id="2.60.40.1220">
    <property type="match status" value="1"/>
</dbReference>
<dbReference type="KEGG" id="agv:OJF2_39630"/>
<accession>A0A5B9W605</accession>
<feature type="domain" description="Transglutaminase-like" evidence="3">
    <location>
        <begin position="191"/>
        <end position="258"/>
    </location>
</feature>
<dbReference type="Pfam" id="PF13205">
    <property type="entry name" value="Big_5"/>
    <property type="match status" value="1"/>
</dbReference>
<proteinExistence type="predicted"/>
<feature type="region of interest" description="Disordered" evidence="2">
    <location>
        <begin position="1"/>
        <end position="31"/>
    </location>
</feature>
<name>A0A5B9W605_9BACT</name>
<evidence type="ECO:0000256" key="1">
    <source>
        <dbReference type="ARBA" id="ARBA00022729"/>
    </source>
</evidence>
<sequence length="2896" mass="290532">MVRRDDMRTPRQGRLPSRAGRRPRRPAIEPLEDRLMLDAGSATTLPQAIVVGRALSTYTTSGLSNNQVTITYTVYNEGAKAEAGVLLKTSLQPGVTLAGASRAPDRSGQDLAWSLGTLQPYGRASVSVTVSLASPTPLQLDGGASAFATVDGAGVSDSTPAAALTGRAIDASLLASAPDANAADPYVQEEAARLDYDPARIFDFLHAQVGYESYPGSLRGARGTLWSGAGNSLDVASLGVALMRASGIPAQYARGTLPYAQAQSLIRSMFPAYPQTAGYLAPGTPTADPANDPALLSEATDHTWFRYDAGSGMIDADPLIAGAAPGRSFATASATFAEVPDSLRQKVEVAVTAEILNTASQAFGLSGTSTTTVLDQTFNAVDLVGHPLTIGNLVNSQSLGTPVFSSTTNVYTPYLIVGGDGMDPSADRLITGTSYQEVRTNFPLGSTVLTGLFLRLTTTGPGQSAETYDRTLADLIGPAIRRNGGSSSTAAGADPLVSPLDLWTVDAESGLYNPHAVQAASAQLAGLQSAFTAFADQLAATPAGPAHDALAAQVIDRFKAVLIAMQRSRLAEFEQDSDAYTQAMAAGMHVRAYLDSPKFIIASSDATVGADGTVRLDLGLDLLKDDIRVLAAPGNARAATIGFNYDRGIMESQVESDVLGDASAASTGTITVGVPLGTPAVFAAAKAQGIPLVSLTPDNPGALDSLNIPADPKALIAAALQAGRDVIVPSQPVTVNGVGRLAWYEIDLSTGETTGVLQDGSHGSIVEFVANQFLNPNSASNQFAEGVFAGASAGSFVKFIVFLLKLYNNYVVDNAHIPAADALANLKNYLSIVLQAITGELEAALIGKPPLFVAGFSVAYLAAIKYAFDPSAEGYQGDAAPRLLPATPNAATATTTPGAGLSAGAVSATLPARSLQVSGAATATWQTSSVVGLPVASLRAGSAQVKDAAGNVVGTGAVAVAAGGVLGATVAGAVSYSVTGQGTLSFYSAGPGVLAVGGEWSSYQATLSGAAAITLTTDRLTVGGVTLPAGTYTIVTSAAQLAGSGAGGSPDFAGSAAVQATGAEVTLDPAGGGSLSIGGRALDPANGLALSGFGGTITVAAGGGADAVTMAGNASGVLQLAAPGTPVSADQNAAGAFQAGVLTSLAGRFDLTATAPEGWTVTVDASGRVTALPAAGLQSGTVPVLLIARSVDDPNLVVRRLVEVNVGATAAGMTLSVAPDSLVSVPVDTGTGAGATVLGTSFGGVLLPSAYRASVHNAGGSADTYNLTFGGVPSGFTVVSSLAGVTVPAGGTSVVGLYLIPTPGQPLPAPGTVLTFNVTATSTSDPSITRTRAVTFTVPAVHDVAVDASATTVGTTPGSPGTITLTITNRGNVAEANVTLSSSAAAGLQLDGLAPLIVSLAPGASVTRTVTLTPSAATPLNSTLGATVTASYGDASSPSTRSVALTLKTVVPGADAIASAAAAAGQLGNAGLSSRLGDLAAALTALVQDPSNSAAKGQALASLDAIRTLASADAYLAPSLATLSADRDALAAATTPQAVKAAVTAIGRDVGAFAKTLDDEASYRFTLGFVTNTQTALPQAPVSFQVVLQNTGSKAATYDLSVAGLPSGVTASFSQASITLAPGQVTPGNGQPTVYVTLTSTSATELDPFTFRVVATVEGAAEISQSATGSLTARQESVAVVSVDPATPFVEPGAKVEVAARVLNAVNQARDAKAYYVVKDSGGGVLFTSSPVTFTLSVLTTLTTVDLRTLDTTGYAKGNLTIAVAVTDLAGNPIAGATGAGTLLIGSPVSVTTTADPATLPAGDGTTTVTLNVTATPDAFSPLHIVGQTPIGGEVQNVVTYGHDAYVATSGGFAIVDVSDPAHPALVSTFTDGIPAGTKLGLDLKGSELIVRASPDNNGPTVKLLIYSLADPAHPALLGQTDIPNLSFQGGPTVVGDTTYLNSGWYRYYIFSGQIFAQFGELTPVDISDPTHPVVGTTLYDSPPDPSTGFPYDGTTNMWQQAAVGDHLLYIGSTTETGGDVDGTGKLLIADATNPNAPTIAGSLLVPGMAQVTGVYVDGNRAVIIGPSKSWGGGVVGLTGKVVVATLDISDPMSPSIIATKTLDRDARNIMYLFPVGGGLIGTETLGAVTDTPNMLILDPTDPADVGVREVSVPSEVLGAYLSGGLLYTSSTSGLIIYALGSATPVPVTASVQVPKGTGVGVVPGSFSVAPTQVIPGADYDTYVWDLSLDATTTTRAITWQESVAGLAPGRSRPVTLGSKADFTSQGTAGSVTAPAVAVAGEQILTLSPGTNSAAPGQTASYTLTVSNPTSASVTYAMSISGVPASWANLPSTITVPAGGQQDFNLALRTDLFTPTGPYGFTVLAAAAGISGTVGGSLTLAGAAAAPAADSRGVVVTLTPGSATAGPGTSTYYTVRVTNTGTTSDTFYLSADLPDGVDASFEPAWVTLSPGAASSRDVTLRVTASRGAAAGTVPISVAATSGSDSSVAAAATGSLTIAPQGVRLEIDPGSAAAGSPYRLLVTNTGTTTETYDLALAGPAGLFAALGSATVTLAPDAWQYVAINTTAPGLALPGSLPLVATATSRATPGVRAMAQADLTIAATTGMSASLTPASQSLSAPGTGSFLILLSNTGNTDDSYSVTIVGTTGGATAALIGPDGRPTQALSLVRLVGLATGSIPLDVTLADAGTGTVTVEIRSLSTGQVSTVTATLTAAATTGGDGGGDGGNGGGGTAADGPRVVLLQRYGVHMMPTSIVLTFDRPLDPSKATDVRAYTLKDAAGRRIAIARAIYDAIDNTVTLKFRQRLNFHRTYTLSVDGASPRALVGVNGQILDGNADGTPGGSYEARLTWRNTVLPTAWKARFRKARQAHAHAHAKPAHHDQAKPAHHIAIRSEHHAK</sequence>
<evidence type="ECO:0000256" key="2">
    <source>
        <dbReference type="SAM" id="MobiDB-lite"/>
    </source>
</evidence>
<dbReference type="InterPro" id="IPR002931">
    <property type="entry name" value="Transglutaminase-like"/>
</dbReference>
<evidence type="ECO:0000259" key="3">
    <source>
        <dbReference type="Pfam" id="PF01841"/>
    </source>
</evidence>
<feature type="compositionally biased region" description="Basic residues" evidence="2">
    <location>
        <begin position="2865"/>
        <end position="2875"/>
    </location>
</feature>